<evidence type="ECO:0000256" key="5">
    <source>
        <dbReference type="ARBA" id="ARBA00023172"/>
    </source>
</evidence>
<feature type="compositionally biased region" description="Basic residues" evidence="7">
    <location>
        <begin position="325"/>
        <end position="344"/>
    </location>
</feature>
<dbReference type="InterPro" id="IPR013762">
    <property type="entry name" value="Integrase-like_cat_sf"/>
</dbReference>
<dbReference type="SUPFAM" id="SSF56349">
    <property type="entry name" value="DNA breaking-rejoining enzymes"/>
    <property type="match status" value="1"/>
</dbReference>
<dbReference type="InterPro" id="IPR019787">
    <property type="entry name" value="Znf_PHD-finger"/>
</dbReference>
<dbReference type="InterPro" id="IPR001965">
    <property type="entry name" value="Znf_PHD"/>
</dbReference>
<dbReference type="Pfam" id="PF00628">
    <property type="entry name" value="PHD"/>
    <property type="match status" value="1"/>
</dbReference>
<proteinExistence type="predicted"/>
<dbReference type="Gene3D" id="1.10.443.10">
    <property type="entry name" value="Intergrase catalytic core"/>
    <property type="match status" value="1"/>
</dbReference>
<dbReference type="PROSITE" id="PS50016">
    <property type="entry name" value="ZF_PHD_2"/>
    <property type="match status" value="1"/>
</dbReference>
<dbReference type="InterPro" id="IPR011011">
    <property type="entry name" value="Znf_FYVE_PHD"/>
</dbReference>
<feature type="domain" description="PHD-type" evidence="8">
    <location>
        <begin position="109"/>
        <end position="162"/>
    </location>
</feature>
<keyword evidence="5" id="KW-0233">DNA recombination</keyword>
<organism evidence="9 10">
    <name type="scientific">Littorina saxatilis</name>
    <dbReference type="NCBI Taxonomy" id="31220"/>
    <lineage>
        <taxon>Eukaryota</taxon>
        <taxon>Metazoa</taxon>
        <taxon>Spiralia</taxon>
        <taxon>Lophotrochozoa</taxon>
        <taxon>Mollusca</taxon>
        <taxon>Gastropoda</taxon>
        <taxon>Caenogastropoda</taxon>
        <taxon>Littorinimorpha</taxon>
        <taxon>Littorinoidea</taxon>
        <taxon>Littorinidae</taxon>
        <taxon>Littorina</taxon>
    </lineage>
</organism>
<dbReference type="GO" id="GO:0008270">
    <property type="term" value="F:zinc ion binding"/>
    <property type="evidence" value="ECO:0007669"/>
    <property type="project" value="UniProtKB-KW"/>
</dbReference>
<dbReference type="PANTHER" id="PTHR30349:SF41">
    <property type="entry name" value="INTEGRASE_RECOMBINASE PROTEIN MJ0367-RELATED"/>
    <property type="match status" value="1"/>
</dbReference>
<dbReference type="Gene3D" id="3.30.40.10">
    <property type="entry name" value="Zinc/RING finger domain, C3HC4 (zinc finger)"/>
    <property type="match status" value="1"/>
</dbReference>
<evidence type="ECO:0000256" key="6">
    <source>
        <dbReference type="PROSITE-ProRule" id="PRU00146"/>
    </source>
</evidence>
<evidence type="ECO:0000259" key="8">
    <source>
        <dbReference type="PROSITE" id="PS50016"/>
    </source>
</evidence>
<keyword evidence="10" id="KW-1185">Reference proteome</keyword>
<sequence>MATRRRRRNSKDIIALSKEELQVKVQEMETELKNIVTKKTQCDRHDQFKKGGHSRRDLDNKNGIAMLKEGQEDTIMDSLLSMFPKLAQQNMDYMLRVLFPEVTDRLFSSEICAVCAFTVNVDSAVRCDDCFKWYDYTCLQPPLKKSPKVRGYAWQCEHCCTLASSEEQEDNMEPENTTKSFQHIVDAPENAPGMPADCTKTNPLSDGALLNTEGQYNPVEKLIEPHMEKVSCRGSDDNSSDNNCEDDSESEWKPPPKKKIPGWIPGQTDMESTSESESSSDESGLGQQNVHPGESRRHDDAVSQVGTTDPLKRKQGDVSRSVEKKARRRKQHVNTKKHRGRRRCPVAGCPGEVVNLKRHYENVHPDIPRFEVEKLIKDSKSRPKRSYPKKRCALKSCSWVGTRPDKHLQKHHQLSRAEALETAKQCEKQCENAKTPDPNRVTADALSDEFLIWFESLEGGYYIPKSLEENKRKQRETQNKKVRFMINQILEECFGQNEMQVTCLNQLKMIGRTTDNGSESVVMRLKEGSSSGKEPKTWGTIKNYLSALSHFFDFLQSCYVSHGLDIQGMRTVCRGIIHTVNKFVAEENQKRKLQTRDKIIPPEIMSEYFDKKMAKGLAKEIQKGGKDDEGNYYTEGKEIVVERLRNHIILQTALSSGKRCGVLCDMKCHQVMDAEESDNGERVVLVEDGKTFRTSGAAGIRFSARDFATLRFYVQFLRPESPNDQVFCQLNGMYSSVSDINTNLQAAFNDFGMTHNVNVPHITCTLIRKTFVSLSREHDISREHEIEMAKHMDHTVQTADKHYDTTAGAKYSAKFAKIVQSFIHYGGAEDDDDDDGTYPEKEMEQPEINESPNLECDLRSNSSQNIPGKPVSCRFGRAEVFSPDDRERVKRCCWPLIEKRLSDKLPIKNEDVMQQIKDAGFHFQDLFTRYTKRQLYHRVRLEWRKIIDKEQKENGKAK</sequence>
<dbReference type="PANTHER" id="PTHR30349">
    <property type="entry name" value="PHAGE INTEGRASE-RELATED"/>
    <property type="match status" value="1"/>
</dbReference>
<feature type="compositionally biased region" description="Low complexity" evidence="7">
    <location>
        <begin position="261"/>
        <end position="271"/>
    </location>
</feature>
<dbReference type="InterPro" id="IPR013083">
    <property type="entry name" value="Znf_RING/FYVE/PHD"/>
</dbReference>
<keyword evidence="4" id="KW-0238">DNA-binding</keyword>
<gene>
    <name evidence="9" type="ORF">V1264_014626</name>
</gene>
<dbReference type="AlphaFoldDB" id="A0AAN9GJ65"/>
<keyword evidence="3" id="KW-0862">Zinc</keyword>
<dbReference type="EMBL" id="JBAMIC010000003">
    <property type="protein sequence ID" value="KAK7110808.1"/>
    <property type="molecule type" value="Genomic_DNA"/>
</dbReference>
<dbReference type="GO" id="GO:0003677">
    <property type="term" value="F:DNA binding"/>
    <property type="evidence" value="ECO:0007669"/>
    <property type="project" value="UniProtKB-KW"/>
</dbReference>
<name>A0AAN9GJ65_9CAEN</name>
<evidence type="ECO:0000313" key="10">
    <source>
        <dbReference type="Proteomes" id="UP001374579"/>
    </source>
</evidence>
<comment type="caution">
    <text evidence="9">The sequence shown here is derived from an EMBL/GenBank/DDBJ whole genome shotgun (WGS) entry which is preliminary data.</text>
</comment>
<reference evidence="9 10" key="1">
    <citation type="submission" date="2024-02" db="EMBL/GenBank/DDBJ databases">
        <title>Chromosome-scale genome assembly of the rough periwinkle Littorina saxatilis.</title>
        <authorList>
            <person name="De Jode A."/>
            <person name="Faria R."/>
            <person name="Formenti G."/>
            <person name="Sims Y."/>
            <person name="Smith T.P."/>
            <person name="Tracey A."/>
            <person name="Wood J.M.D."/>
            <person name="Zagrodzka Z.B."/>
            <person name="Johannesson K."/>
            <person name="Butlin R.K."/>
            <person name="Leder E.H."/>
        </authorList>
    </citation>
    <scope>NUCLEOTIDE SEQUENCE [LARGE SCALE GENOMIC DNA]</scope>
    <source>
        <strain evidence="9">Snail1</strain>
        <tissue evidence="9">Muscle</tissue>
    </source>
</reference>
<keyword evidence="1" id="KW-0479">Metal-binding</keyword>
<dbReference type="Proteomes" id="UP001374579">
    <property type="component" value="Unassembled WGS sequence"/>
</dbReference>
<dbReference type="InterPro" id="IPR011010">
    <property type="entry name" value="DNA_brk_join_enz"/>
</dbReference>
<keyword evidence="2 6" id="KW-0863">Zinc-finger</keyword>
<evidence type="ECO:0000313" key="9">
    <source>
        <dbReference type="EMBL" id="KAK7110808.1"/>
    </source>
</evidence>
<evidence type="ECO:0000256" key="1">
    <source>
        <dbReference type="ARBA" id="ARBA00022723"/>
    </source>
</evidence>
<dbReference type="GO" id="GO:0015074">
    <property type="term" value="P:DNA integration"/>
    <property type="evidence" value="ECO:0007669"/>
    <property type="project" value="InterPro"/>
</dbReference>
<dbReference type="InterPro" id="IPR050090">
    <property type="entry name" value="Tyrosine_recombinase_XerCD"/>
</dbReference>
<feature type="compositionally biased region" description="Basic and acidic residues" evidence="7">
    <location>
        <begin position="310"/>
        <end position="324"/>
    </location>
</feature>
<dbReference type="SUPFAM" id="SSF57903">
    <property type="entry name" value="FYVE/PHD zinc finger"/>
    <property type="match status" value="1"/>
</dbReference>
<dbReference type="GO" id="GO:0006310">
    <property type="term" value="P:DNA recombination"/>
    <property type="evidence" value="ECO:0007669"/>
    <property type="project" value="UniProtKB-KW"/>
</dbReference>
<accession>A0AAN9GJ65</accession>
<feature type="compositionally biased region" description="Acidic residues" evidence="7">
    <location>
        <begin position="828"/>
        <end position="837"/>
    </location>
</feature>
<evidence type="ECO:0000256" key="2">
    <source>
        <dbReference type="ARBA" id="ARBA00022771"/>
    </source>
</evidence>
<feature type="region of interest" description="Disordered" evidence="7">
    <location>
        <begin position="828"/>
        <end position="854"/>
    </location>
</feature>
<evidence type="ECO:0000256" key="4">
    <source>
        <dbReference type="ARBA" id="ARBA00023125"/>
    </source>
</evidence>
<evidence type="ECO:0000256" key="7">
    <source>
        <dbReference type="SAM" id="MobiDB-lite"/>
    </source>
</evidence>
<evidence type="ECO:0000256" key="3">
    <source>
        <dbReference type="ARBA" id="ARBA00022833"/>
    </source>
</evidence>
<feature type="region of interest" description="Disordered" evidence="7">
    <location>
        <begin position="230"/>
        <end position="344"/>
    </location>
</feature>
<protein>
    <recommendedName>
        <fullName evidence="8">PHD-type domain-containing protein</fullName>
    </recommendedName>
</protein>
<dbReference type="SMART" id="SM00249">
    <property type="entry name" value="PHD"/>
    <property type="match status" value="1"/>
</dbReference>